<dbReference type="PANTHER" id="PTHR47160:SF10">
    <property type="entry name" value="MULE TRANSPOSASE DOMAIN-CONTAINING PROTEIN"/>
    <property type="match status" value="1"/>
</dbReference>
<dbReference type="EMBL" id="UZAM01010464">
    <property type="protein sequence ID" value="VDP12476.1"/>
    <property type="molecule type" value="Genomic_DNA"/>
</dbReference>
<accession>A0A183IUF9</accession>
<organism evidence="5">
    <name type="scientific">Soboliphyme baturini</name>
    <dbReference type="NCBI Taxonomy" id="241478"/>
    <lineage>
        <taxon>Eukaryota</taxon>
        <taxon>Metazoa</taxon>
        <taxon>Ecdysozoa</taxon>
        <taxon>Nematoda</taxon>
        <taxon>Enoplea</taxon>
        <taxon>Dorylaimia</taxon>
        <taxon>Dioctophymatida</taxon>
        <taxon>Dioctophymatoidea</taxon>
        <taxon>Soboliphymatidae</taxon>
        <taxon>Soboliphyme</taxon>
    </lineage>
</organism>
<dbReference type="InterPro" id="IPR018289">
    <property type="entry name" value="MULE_transposase_dom"/>
</dbReference>
<dbReference type="PANTHER" id="PTHR47160">
    <property type="entry name" value="PUTATIVE-RELATED"/>
    <property type="match status" value="1"/>
</dbReference>
<keyword evidence="1" id="KW-0812">Transmembrane</keyword>
<keyword evidence="1" id="KW-0472">Membrane</keyword>
<keyword evidence="1" id="KW-1133">Transmembrane helix</keyword>
<proteinExistence type="predicted"/>
<protein>
    <submittedName>
        <fullName evidence="5">MULE domain-containing protein</fullName>
    </submittedName>
</protein>
<sequence length="103" mass="11904">MANLDHLQEHSHWFIDGTFKVAPALFFQIFFIHALVDASAYPLIYVVMPDKTEESSKRIFRKLKEIKPSSIMSDYEKASQNAYSIVFPDTRLVGCFFHLAQSM</sequence>
<dbReference type="OrthoDB" id="5919898at2759"/>
<evidence type="ECO:0000313" key="5">
    <source>
        <dbReference type="WBParaSite" id="SBAD_0000752801-mRNA-1"/>
    </source>
</evidence>
<keyword evidence="4" id="KW-1185">Reference proteome</keyword>
<reference evidence="5" key="1">
    <citation type="submission" date="2016-06" db="UniProtKB">
        <authorList>
            <consortium name="WormBaseParasite"/>
        </authorList>
    </citation>
    <scope>IDENTIFICATION</scope>
</reference>
<evidence type="ECO:0000313" key="4">
    <source>
        <dbReference type="Proteomes" id="UP000270296"/>
    </source>
</evidence>
<name>A0A183IUF9_9BILA</name>
<reference evidence="3 4" key="2">
    <citation type="submission" date="2018-11" db="EMBL/GenBank/DDBJ databases">
        <authorList>
            <consortium name="Pathogen Informatics"/>
        </authorList>
    </citation>
    <scope>NUCLEOTIDE SEQUENCE [LARGE SCALE GENOMIC DNA]</scope>
</reference>
<feature type="transmembrane region" description="Helical" evidence="1">
    <location>
        <begin position="25"/>
        <end position="48"/>
    </location>
</feature>
<evidence type="ECO:0000256" key="1">
    <source>
        <dbReference type="SAM" id="Phobius"/>
    </source>
</evidence>
<evidence type="ECO:0000313" key="3">
    <source>
        <dbReference type="EMBL" id="VDP12476.1"/>
    </source>
</evidence>
<evidence type="ECO:0000259" key="2">
    <source>
        <dbReference type="Pfam" id="PF10551"/>
    </source>
</evidence>
<dbReference type="Pfam" id="PF10551">
    <property type="entry name" value="MULE"/>
    <property type="match status" value="1"/>
</dbReference>
<dbReference type="AlphaFoldDB" id="A0A183IUF9"/>
<gene>
    <name evidence="3" type="ORF">SBAD_LOCUS7256</name>
</gene>
<feature type="domain" description="MULE transposase" evidence="2">
    <location>
        <begin position="13"/>
        <end position="101"/>
    </location>
</feature>
<dbReference type="Proteomes" id="UP000270296">
    <property type="component" value="Unassembled WGS sequence"/>
</dbReference>
<dbReference type="WBParaSite" id="SBAD_0000752801-mRNA-1">
    <property type="protein sequence ID" value="SBAD_0000752801-mRNA-1"/>
    <property type="gene ID" value="SBAD_0000752801"/>
</dbReference>